<dbReference type="EMBL" id="VOQF01000021">
    <property type="protein sequence ID" value="TXC82216.1"/>
    <property type="molecule type" value="Genomic_DNA"/>
</dbReference>
<organism evidence="2 3">
    <name type="scientific">Metabacillus litoralis</name>
    <dbReference type="NCBI Taxonomy" id="152268"/>
    <lineage>
        <taxon>Bacteria</taxon>
        <taxon>Bacillati</taxon>
        <taxon>Bacillota</taxon>
        <taxon>Bacilli</taxon>
        <taxon>Bacillales</taxon>
        <taxon>Bacillaceae</taxon>
        <taxon>Metabacillus</taxon>
    </lineage>
</organism>
<keyword evidence="1" id="KW-0812">Transmembrane</keyword>
<keyword evidence="1" id="KW-0472">Membrane</keyword>
<comment type="caution">
    <text evidence="2">The sequence shown here is derived from an EMBL/GenBank/DDBJ whole genome shotgun (WGS) entry which is preliminary data.</text>
</comment>
<gene>
    <name evidence="2" type="ORF">FS935_21205</name>
</gene>
<dbReference type="Pfam" id="PF17353">
    <property type="entry name" value="DUF5381"/>
    <property type="match status" value="1"/>
</dbReference>
<keyword evidence="1" id="KW-1133">Transmembrane helix</keyword>
<evidence type="ECO:0008006" key="4">
    <source>
        <dbReference type="Google" id="ProtNLM"/>
    </source>
</evidence>
<dbReference type="AlphaFoldDB" id="A0A5C6VC85"/>
<protein>
    <recommendedName>
        <fullName evidence="4">YfjD family protein</fullName>
    </recommendedName>
</protein>
<evidence type="ECO:0000313" key="3">
    <source>
        <dbReference type="Proteomes" id="UP000321363"/>
    </source>
</evidence>
<dbReference type="Proteomes" id="UP000321363">
    <property type="component" value="Unassembled WGS sequence"/>
</dbReference>
<feature type="transmembrane region" description="Helical" evidence="1">
    <location>
        <begin position="21"/>
        <end position="41"/>
    </location>
</feature>
<evidence type="ECO:0000256" key="1">
    <source>
        <dbReference type="SAM" id="Phobius"/>
    </source>
</evidence>
<feature type="transmembrane region" description="Helical" evidence="1">
    <location>
        <begin position="53"/>
        <end position="73"/>
    </location>
</feature>
<dbReference type="OrthoDB" id="2905500at2"/>
<accession>A0A5C6VC85</accession>
<evidence type="ECO:0000313" key="2">
    <source>
        <dbReference type="EMBL" id="TXC82216.1"/>
    </source>
</evidence>
<dbReference type="RefSeq" id="WP_146950642.1">
    <property type="nucleotide sequence ID" value="NZ_VOQF01000021.1"/>
</dbReference>
<sequence>MSFIRRKKIDESIKIKGSKFMYGWMATFVLGGLLGCLFLIVEGFSYESNYSLIYLSGGIIFFPIFLYLTLWSLPGFIPGKILLTIDQGENGTIKSKKGTVYFKNIRNIDLVRNPFNLINDVTIETFDNKVIKIRTYNLIDDLAYQMMVDKYIYPYMTDDSKKVWDRKVDLVKLKEIAKYERVEQKI</sequence>
<reference evidence="2 3" key="1">
    <citation type="journal article" date="2005" name="Int. J. Syst. Evol. Microbiol.">
        <title>Bacillus litoralis sp. nov., isolated from a tidal flat of the Yellow Sea in Korea.</title>
        <authorList>
            <person name="Yoon J.H."/>
            <person name="Oh T.K."/>
        </authorList>
    </citation>
    <scope>NUCLEOTIDE SEQUENCE [LARGE SCALE GENOMIC DNA]</scope>
    <source>
        <strain evidence="2 3">SW-211</strain>
    </source>
</reference>
<proteinExistence type="predicted"/>
<name>A0A5C6VC85_9BACI</name>
<keyword evidence="3" id="KW-1185">Reference proteome</keyword>
<dbReference type="InterPro" id="IPR035324">
    <property type="entry name" value="DUF5381"/>
</dbReference>